<feature type="transmembrane region" description="Helical" evidence="1">
    <location>
        <begin position="198"/>
        <end position="224"/>
    </location>
</feature>
<dbReference type="EMBL" id="PIUK01000373">
    <property type="protein sequence ID" value="MBY6278183.1"/>
    <property type="molecule type" value="Genomic_DNA"/>
</dbReference>
<feature type="transmembrane region" description="Helical" evidence="1">
    <location>
        <begin position="295"/>
        <end position="317"/>
    </location>
</feature>
<protein>
    <submittedName>
        <fullName evidence="2">Uncharacterized protein</fullName>
    </submittedName>
</protein>
<keyword evidence="1" id="KW-0812">Transmembrane</keyword>
<feature type="transmembrane region" description="Helical" evidence="1">
    <location>
        <begin position="338"/>
        <end position="360"/>
    </location>
</feature>
<organism evidence="2 3">
    <name type="scientific">Symbiobacterium thermophilum</name>
    <dbReference type="NCBI Taxonomy" id="2734"/>
    <lineage>
        <taxon>Bacteria</taxon>
        <taxon>Bacillati</taxon>
        <taxon>Bacillota</taxon>
        <taxon>Clostridia</taxon>
        <taxon>Eubacteriales</taxon>
        <taxon>Symbiobacteriaceae</taxon>
        <taxon>Symbiobacterium</taxon>
    </lineage>
</organism>
<feature type="transmembrane region" description="Helical" evidence="1">
    <location>
        <begin position="133"/>
        <end position="154"/>
    </location>
</feature>
<feature type="transmembrane region" description="Helical" evidence="1">
    <location>
        <begin position="270"/>
        <end position="289"/>
    </location>
</feature>
<keyword evidence="1" id="KW-1133">Transmembrane helix</keyword>
<evidence type="ECO:0000313" key="3">
    <source>
        <dbReference type="Proteomes" id="UP000732377"/>
    </source>
</evidence>
<dbReference type="Proteomes" id="UP000732377">
    <property type="component" value="Unassembled WGS sequence"/>
</dbReference>
<feature type="transmembrane region" description="Helical" evidence="1">
    <location>
        <begin position="175"/>
        <end position="192"/>
    </location>
</feature>
<feature type="transmembrane region" description="Helical" evidence="1">
    <location>
        <begin position="428"/>
        <end position="448"/>
    </location>
</feature>
<gene>
    <name evidence="2" type="ORF">CWE10_18810</name>
</gene>
<reference evidence="2" key="1">
    <citation type="submission" date="2017-11" db="EMBL/GenBank/DDBJ databases">
        <title>Three new genomes from thermophilic consortium.</title>
        <authorList>
            <person name="Quaggio R."/>
            <person name="Amgarten D."/>
            <person name="Setubal J.C."/>
        </authorList>
    </citation>
    <scope>NUCLEOTIDE SEQUENCE</scope>
    <source>
        <strain evidence="2">ZCTH01-B2</strain>
    </source>
</reference>
<dbReference type="RefSeq" id="WP_273381628.1">
    <property type="nucleotide sequence ID" value="NZ_PIUK01000373.1"/>
</dbReference>
<evidence type="ECO:0000256" key="1">
    <source>
        <dbReference type="SAM" id="Phobius"/>
    </source>
</evidence>
<comment type="caution">
    <text evidence="2">The sequence shown here is derived from an EMBL/GenBank/DDBJ whole genome shotgun (WGS) entry which is preliminary data.</text>
</comment>
<feature type="transmembrane region" description="Helical" evidence="1">
    <location>
        <begin position="366"/>
        <end position="386"/>
    </location>
</feature>
<name>A0A953LID3_SYMTR</name>
<dbReference type="AlphaFoldDB" id="A0A953LID3"/>
<evidence type="ECO:0000313" key="2">
    <source>
        <dbReference type="EMBL" id="MBY6278183.1"/>
    </source>
</evidence>
<feature type="transmembrane region" description="Helical" evidence="1">
    <location>
        <begin position="398"/>
        <end position="422"/>
    </location>
</feature>
<keyword evidence="1" id="KW-0472">Membrane</keyword>
<accession>A0A953LID3</accession>
<proteinExistence type="predicted"/>
<sequence>MTNFWTVLRCDLRLAWRSSLGHPTRRRLLRSAVFFLLLLHLTQLAARHPAPSLSAGALAVAFSGFALAHAPIDCLRALWVSPRFAELRLAPVDWRQIIAARLLAQWLVRPAPVLALLSPSLLRLVLFHSPRALLGYFALPILALAGYALGWSLITPILFKVGAHTSQFIAQSWRFLVLSGAALLLIRQPGWVETVFGWWIYAGSLVPGAVLTLTVTALALMLALRTLPAYAPQHIPLVTPRTLDRVSLQGNGSVLLLRKEALALLRIPRFWSGLLVFPVLHVLVAVAGFGNEPLFFMADMAVFGPSIFAVVVADYLVQHDRAHLPFLLLSPTPPGRLLLVKTVLTTLISLPLIVAGAATAPPAPHVRVVVAMTGLVSTVYSAYVACRQGMLRVLADPGFVVAALFPFLVVVFMSVGAGLYVAQNKGVAVAYLLAALCALPPLGGKIGLPLQRLPPASGGDGEA</sequence>